<dbReference type="SMART" id="SM00365">
    <property type="entry name" value="LRR_SD22"/>
    <property type="match status" value="4"/>
</dbReference>
<evidence type="ECO:0000256" key="5">
    <source>
        <dbReference type="ARBA" id="ARBA00022692"/>
    </source>
</evidence>
<dbReference type="PANTHER" id="PTHR48063:SF101">
    <property type="entry name" value="LRR RECEPTOR-LIKE SERINE_THREONINE-PROTEIN KINASE FLS2"/>
    <property type="match status" value="1"/>
</dbReference>
<proteinExistence type="inferred from homology"/>
<evidence type="ECO:0000256" key="12">
    <source>
        <dbReference type="SAM" id="SignalP"/>
    </source>
</evidence>
<dbReference type="Pfam" id="PF23598">
    <property type="entry name" value="LRR_14"/>
    <property type="match status" value="1"/>
</dbReference>
<dbReference type="SUPFAM" id="SSF52058">
    <property type="entry name" value="L domain-like"/>
    <property type="match status" value="1"/>
</dbReference>
<comment type="subcellular location">
    <subcellularLocation>
        <location evidence="1">Cell membrane</location>
        <topology evidence="1">Single-pass type I membrane protein</topology>
    </subcellularLocation>
</comment>
<dbReference type="FunFam" id="3.80.10.10:FF:001347">
    <property type="entry name" value="LRR receptor-like serine/threonine-protein kinase GSO2"/>
    <property type="match status" value="1"/>
</dbReference>
<dbReference type="Gene3D" id="3.80.10.10">
    <property type="entry name" value="Ribonuclease Inhibitor"/>
    <property type="match status" value="4"/>
</dbReference>
<dbReference type="GO" id="GO:0005886">
    <property type="term" value="C:plasma membrane"/>
    <property type="evidence" value="ECO:0007669"/>
    <property type="project" value="UniProtKB-SubCell"/>
</dbReference>
<accession>A0ABD1HWL2</accession>
<keyword evidence="5" id="KW-0812">Transmembrane</keyword>
<protein>
    <submittedName>
        <fullName evidence="15">Receptor-like protein EIX2</fullName>
    </submittedName>
</protein>
<evidence type="ECO:0000256" key="10">
    <source>
        <dbReference type="ARBA" id="ARBA00023170"/>
    </source>
</evidence>
<evidence type="ECO:0000256" key="6">
    <source>
        <dbReference type="ARBA" id="ARBA00022729"/>
    </source>
</evidence>
<dbReference type="InterPro" id="IPR032675">
    <property type="entry name" value="LRR_dom_sf"/>
</dbReference>
<dbReference type="InterPro" id="IPR013210">
    <property type="entry name" value="LRR_N_plant-typ"/>
</dbReference>
<dbReference type="EMBL" id="JBEAFC010000004">
    <property type="protein sequence ID" value="KAL1560860.1"/>
    <property type="molecule type" value="Genomic_DNA"/>
</dbReference>
<evidence type="ECO:0000256" key="4">
    <source>
        <dbReference type="ARBA" id="ARBA00022614"/>
    </source>
</evidence>
<keyword evidence="11" id="KW-0325">Glycoprotein</keyword>
<feature type="chain" id="PRO_5044764146" evidence="12">
    <location>
        <begin position="26"/>
        <end position="617"/>
    </location>
</feature>
<sequence length="617" mass="68191">MISDKRIAIKFLLVVLVCVFVSGDAKVRCIESEREALLSFKNGVFDYYGYLSSWRSNECCKWYGVGCSNTTGHVTTLRLNIRLQGEVGSSLLELHHLNYLDLSWNDFGGNPIPDFIGSMKQLQLLYLRGCNFSGIVPPPLGNLTNLQSLDLSLNNFGGNPIPGFIGSMKQLQCLYLAASNFTGIVPPQLGNLTNLRILWLSQNSLRIKNLDWLSSLSWLYTLDLSQIDLSHTNWLPHILNLRFLHELRLNSCNISTITLVEPSANSSSTSLSLLDLSDNQLTPSSFHLLSNISTTLVGLDISHNALGGPIPDAFIERLVLVEILGLASNMLEGQIPKSLFNLSRLRTLSLYENDLRGNIDELFGNTSEKGILESLQILDLAHNKLNGSLPDLRAFSALTQVYFGGNNFTGFIPLSIGQLSELRGLDLSNNLLEGVVSESHLIKLNKLKKLDLSLNSLILHFAPDWSPAFQLDAIFLVGCNVGPSFPKWIQTQRNFSVLDLSRANIADEVPAWLWSVSPSLTNLYLSDNQITGVVPNLSSTSITSIDLSNNNISGPIPLFHASLNDVMMSGNMLSGSISSICSVDYEQFWFLDLSNNQLAGEIPNCWKKMPNLFNNIP</sequence>
<keyword evidence="3" id="KW-1003">Cell membrane</keyword>
<dbReference type="Proteomes" id="UP001567538">
    <property type="component" value="Unassembled WGS sequence"/>
</dbReference>
<reference evidence="15 16" key="1">
    <citation type="submission" date="2024-06" db="EMBL/GenBank/DDBJ databases">
        <title>A chromosome level genome sequence of Diviner's sage (Salvia divinorum).</title>
        <authorList>
            <person name="Ford S.A."/>
            <person name="Ro D.-K."/>
            <person name="Ness R.W."/>
            <person name="Phillips M.A."/>
        </authorList>
    </citation>
    <scope>NUCLEOTIDE SEQUENCE [LARGE SCALE GENOMIC DNA]</scope>
    <source>
        <strain evidence="15">SAF-2024a</strain>
        <tissue evidence="15">Leaf</tissue>
    </source>
</reference>
<dbReference type="GO" id="GO:0051707">
    <property type="term" value="P:response to other organism"/>
    <property type="evidence" value="ECO:0007669"/>
    <property type="project" value="UniProtKB-ARBA"/>
</dbReference>
<keyword evidence="4" id="KW-0433">Leucine-rich repeat</keyword>
<dbReference type="GO" id="GO:0006952">
    <property type="term" value="P:defense response"/>
    <property type="evidence" value="ECO:0007669"/>
    <property type="project" value="UniProtKB-ARBA"/>
</dbReference>
<evidence type="ECO:0000256" key="1">
    <source>
        <dbReference type="ARBA" id="ARBA00004251"/>
    </source>
</evidence>
<feature type="domain" description="Disease resistance R13L4/SHOC-2-like LRR" evidence="14">
    <location>
        <begin position="90"/>
        <end position="292"/>
    </location>
</feature>
<dbReference type="SMART" id="SM00369">
    <property type="entry name" value="LRR_TYP"/>
    <property type="match status" value="8"/>
</dbReference>
<comment type="similarity">
    <text evidence="2">Belongs to the RLP family.</text>
</comment>
<dbReference type="SUPFAM" id="SSF52047">
    <property type="entry name" value="RNI-like"/>
    <property type="match status" value="1"/>
</dbReference>
<dbReference type="InterPro" id="IPR003591">
    <property type="entry name" value="Leu-rich_rpt_typical-subtyp"/>
</dbReference>
<gene>
    <name evidence="15" type="ORF">AAHA92_11026</name>
</gene>
<evidence type="ECO:0000313" key="15">
    <source>
        <dbReference type="EMBL" id="KAL1560860.1"/>
    </source>
</evidence>
<dbReference type="Pfam" id="PF00560">
    <property type="entry name" value="LRR_1"/>
    <property type="match status" value="2"/>
</dbReference>
<dbReference type="Pfam" id="PF12799">
    <property type="entry name" value="LRR_4"/>
    <property type="match status" value="1"/>
</dbReference>
<evidence type="ECO:0000256" key="2">
    <source>
        <dbReference type="ARBA" id="ARBA00009592"/>
    </source>
</evidence>
<evidence type="ECO:0000259" key="14">
    <source>
        <dbReference type="Pfam" id="PF23598"/>
    </source>
</evidence>
<evidence type="ECO:0000259" key="13">
    <source>
        <dbReference type="Pfam" id="PF08263"/>
    </source>
</evidence>
<dbReference type="AlphaFoldDB" id="A0ABD1HWL2"/>
<dbReference type="FunFam" id="3.80.10.10:FF:000400">
    <property type="entry name" value="Nuclear pore complex protein NUP107"/>
    <property type="match status" value="1"/>
</dbReference>
<dbReference type="PANTHER" id="PTHR48063">
    <property type="entry name" value="LRR RECEPTOR-LIKE KINASE"/>
    <property type="match status" value="1"/>
</dbReference>
<dbReference type="InterPro" id="IPR055414">
    <property type="entry name" value="LRR_R13L4/SHOC2-like"/>
</dbReference>
<evidence type="ECO:0000313" key="16">
    <source>
        <dbReference type="Proteomes" id="UP001567538"/>
    </source>
</evidence>
<dbReference type="Pfam" id="PF08263">
    <property type="entry name" value="LRRNT_2"/>
    <property type="match status" value="1"/>
</dbReference>
<keyword evidence="10" id="KW-0675">Receptor</keyword>
<keyword evidence="8" id="KW-1133">Transmembrane helix</keyword>
<dbReference type="PRINTS" id="PR00019">
    <property type="entry name" value="LEURICHRPT"/>
</dbReference>
<keyword evidence="7" id="KW-0677">Repeat</keyword>
<dbReference type="PROSITE" id="PS51450">
    <property type="entry name" value="LRR"/>
    <property type="match status" value="4"/>
</dbReference>
<evidence type="ECO:0000256" key="7">
    <source>
        <dbReference type="ARBA" id="ARBA00022737"/>
    </source>
</evidence>
<keyword evidence="9" id="KW-0472">Membrane</keyword>
<feature type="signal peptide" evidence="12">
    <location>
        <begin position="1"/>
        <end position="25"/>
    </location>
</feature>
<feature type="domain" description="Leucine-rich repeat-containing N-terminal plant-type" evidence="13">
    <location>
        <begin position="31"/>
        <end position="68"/>
    </location>
</feature>
<name>A0ABD1HWL2_SALDI</name>
<dbReference type="InterPro" id="IPR046956">
    <property type="entry name" value="RLP23-like"/>
</dbReference>
<evidence type="ECO:0000256" key="8">
    <source>
        <dbReference type="ARBA" id="ARBA00022989"/>
    </source>
</evidence>
<evidence type="ECO:0000256" key="11">
    <source>
        <dbReference type="ARBA" id="ARBA00023180"/>
    </source>
</evidence>
<keyword evidence="6 12" id="KW-0732">Signal</keyword>
<dbReference type="InterPro" id="IPR025875">
    <property type="entry name" value="Leu-rich_rpt_4"/>
</dbReference>
<comment type="caution">
    <text evidence="15">The sequence shown here is derived from an EMBL/GenBank/DDBJ whole genome shotgun (WGS) entry which is preliminary data.</text>
</comment>
<evidence type="ECO:0000256" key="9">
    <source>
        <dbReference type="ARBA" id="ARBA00023136"/>
    </source>
</evidence>
<evidence type="ECO:0000256" key="3">
    <source>
        <dbReference type="ARBA" id="ARBA00022475"/>
    </source>
</evidence>
<organism evidence="15 16">
    <name type="scientific">Salvia divinorum</name>
    <name type="common">Maria pastora</name>
    <name type="synonym">Diviner's sage</name>
    <dbReference type="NCBI Taxonomy" id="28513"/>
    <lineage>
        <taxon>Eukaryota</taxon>
        <taxon>Viridiplantae</taxon>
        <taxon>Streptophyta</taxon>
        <taxon>Embryophyta</taxon>
        <taxon>Tracheophyta</taxon>
        <taxon>Spermatophyta</taxon>
        <taxon>Magnoliopsida</taxon>
        <taxon>eudicotyledons</taxon>
        <taxon>Gunneridae</taxon>
        <taxon>Pentapetalae</taxon>
        <taxon>asterids</taxon>
        <taxon>lamiids</taxon>
        <taxon>Lamiales</taxon>
        <taxon>Lamiaceae</taxon>
        <taxon>Nepetoideae</taxon>
        <taxon>Mentheae</taxon>
        <taxon>Salviinae</taxon>
        <taxon>Salvia</taxon>
        <taxon>Salvia subgen. Calosphace</taxon>
    </lineage>
</organism>
<keyword evidence="16" id="KW-1185">Reference proteome</keyword>
<dbReference type="InterPro" id="IPR001611">
    <property type="entry name" value="Leu-rich_rpt"/>
</dbReference>